<dbReference type="AlphaFoldDB" id="A0A7X6I424"/>
<sequence>MKTAITDEKKDKLIVSKSDYLVRQAKHELTAKELTLVDFMISNIKQTDNKFYTVETTIDEINSICNFGEGGGSSTKNTEDALLSLANKGFYLKLDNGYKTVARWLDKPYIKDGECKLQLDKDLAPFLLNLSKENHFTQYYFLDVVNLKSIHAKRIYQLLRSYDYSNEVELSTTEITEALNKTGLEWYRVLNYLRSAVKNITKNTSMNVTYNTIKSGRETIAVRFNISMKERYLIETPQ</sequence>
<comment type="similarity">
    <text evidence="1">Belongs to the initiator RepB protein family.</text>
</comment>
<evidence type="ECO:0000256" key="1">
    <source>
        <dbReference type="ARBA" id="ARBA00038283"/>
    </source>
</evidence>
<dbReference type="InterPro" id="IPR000525">
    <property type="entry name" value="Initiator_Rep_WH1"/>
</dbReference>
<reference evidence="3 4" key="1">
    <citation type="submission" date="2020-03" db="EMBL/GenBank/DDBJ databases">
        <title>Bacterial samples isolated from urine from healthy bovine heifers (Gyr breed).</title>
        <authorList>
            <person name="Giannattasio-Ferraz S."/>
            <person name="Maskeri L."/>
            <person name="Penido A."/>
            <person name="Barbosa-Stancioli E.F."/>
            <person name="Putonti C."/>
        </authorList>
    </citation>
    <scope>NUCLEOTIDE SEQUENCE [LARGE SCALE GENOMIC DNA]</scope>
    <source>
        <strain evidence="3 4">UFMG-H7</strain>
    </source>
</reference>
<dbReference type="GO" id="GO:0006270">
    <property type="term" value="P:DNA replication initiation"/>
    <property type="evidence" value="ECO:0007669"/>
    <property type="project" value="InterPro"/>
</dbReference>
<comment type="caution">
    <text evidence="3">The sequence shown here is derived from an EMBL/GenBank/DDBJ whole genome shotgun (WGS) entry which is preliminary data.</text>
</comment>
<organism evidence="3 4">
    <name type="scientific">Vagococcus fluvialis</name>
    <dbReference type="NCBI Taxonomy" id="2738"/>
    <lineage>
        <taxon>Bacteria</taxon>
        <taxon>Bacillati</taxon>
        <taxon>Bacillota</taxon>
        <taxon>Bacilli</taxon>
        <taxon>Lactobacillales</taxon>
        <taxon>Enterococcaceae</taxon>
        <taxon>Vagococcus</taxon>
    </lineage>
</organism>
<name>A0A7X6I424_9ENTE</name>
<dbReference type="Gene3D" id="1.10.10.10">
    <property type="entry name" value="Winged helix-like DNA-binding domain superfamily/Winged helix DNA-binding domain"/>
    <property type="match status" value="2"/>
</dbReference>
<dbReference type="EMBL" id="JAAVMB010000019">
    <property type="protein sequence ID" value="NKC69051.1"/>
    <property type="molecule type" value="Genomic_DNA"/>
</dbReference>
<accession>A0A7X6I424</accession>
<dbReference type="Proteomes" id="UP000521358">
    <property type="component" value="Unassembled WGS sequence"/>
</dbReference>
<dbReference type="InterPro" id="IPR036388">
    <property type="entry name" value="WH-like_DNA-bd_sf"/>
</dbReference>
<evidence type="ECO:0000259" key="2">
    <source>
        <dbReference type="Pfam" id="PF01051"/>
    </source>
</evidence>
<dbReference type="RefSeq" id="WP_167808095.1">
    <property type="nucleotide sequence ID" value="NZ_JAAVMB010000019.1"/>
</dbReference>
<dbReference type="Pfam" id="PF21205">
    <property type="entry name" value="Rep3_C"/>
    <property type="match status" value="1"/>
</dbReference>
<dbReference type="InterPro" id="IPR036390">
    <property type="entry name" value="WH_DNA-bd_sf"/>
</dbReference>
<protein>
    <submittedName>
        <fullName evidence="3">Replication initiation protein</fullName>
    </submittedName>
</protein>
<evidence type="ECO:0000313" key="4">
    <source>
        <dbReference type="Proteomes" id="UP000521358"/>
    </source>
</evidence>
<dbReference type="SUPFAM" id="SSF46785">
    <property type="entry name" value="Winged helix' DNA-binding domain"/>
    <property type="match status" value="2"/>
</dbReference>
<proteinExistence type="inferred from homology"/>
<dbReference type="GO" id="GO:0003887">
    <property type="term" value="F:DNA-directed DNA polymerase activity"/>
    <property type="evidence" value="ECO:0007669"/>
    <property type="project" value="InterPro"/>
</dbReference>
<dbReference type="Pfam" id="PF01051">
    <property type="entry name" value="Rep3_N"/>
    <property type="match status" value="1"/>
</dbReference>
<feature type="domain" description="Initiator Rep protein WH1" evidence="2">
    <location>
        <begin position="14"/>
        <end position="159"/>
    </location>
</feature>
<gene>
    <name evidence="3" type="ORF">HED35_13220</name>
</gene>
<evidence type="ECO:0000313" key="3">
    <source>
        <dbReference type="EMBL" id="NKC69051.1"/>
    </source>
</evidence>